<comment type="caution">
    <text evidence="2">The sequence shown here is derived from an EMBL/GenBank/DDBJ whole genome shotgun (WGS) entry which is preliminary data.</text>
</comment>
<dbReference type="AlphaFoldDB" id="A0AA39N0R8"/>
<sequence>MKWFALVLVSVSSVAAASISSRAAVAAVTDATTNQQWANIGMTYCTETGYAGICTHATIGAGTCITFGSGDTFYQTISSVRNDPENTCTIFSGLKCTGASMAIDEGYSDLSTVGWDNTAVSYICDRNFS</sequence>
<evidence type="ECO:0000256" key="1">
    <source>
        <dbReference type="SAM" id="SignalP"/>
    </source>
</evidence>
<feature type="chain" id="PRO_5041343049" evidence="1">
    <location>
        <begin position="17"/>
        <end position="129"/>
    </location>
</feature>
<protein>
    <submittedName>
        <fullName evidence="2">Uncharacterized protein</fullName>
    </submittedName>
</protein>
<dbReference type="EMBL" id="JAUEPS010000029">
    <property type="protein sequence ID" value="KAK0452960.1"/>
    <property type="molecule type" value="Genomic_DNA"/>
</dbReference>
<organism evidence="2 3">
    <name type="scientific">Armillaria tabescens</name>
    <name type="common">Ringless honey mushroom</name>
    <name type="synonym">Agaricus tabescens</name>
    <dbReference type="NCBI Taxonomy" id="1929756"/>
    <lineage>
        <taxon>Eukaryota</taxon>
        <taxon>Fungi</taxon>
        <taxon>Dikarya</taxon>
        <taxon>Basidiomycota</taxon>
        <taxon>Agaricomycotina</taxon>
        <taxon>Agaricomycetes</taxon>
        <taxon>Agaricomycetidae</taxon>
        <taxon>Agaricales</taxon>
        <taxon>Marasmiineae</taxon>
        <taxon>Physalacriaceae</taxon>
        <taxon>Desarmillaria</taxon>
    </lineage>
</organism>
<reference evidence="2" key="1">
    <citation type="submission" date="2023-06" db="EMBL/GenBank/DDBJ databases">
        <authorList>
            <consortium name="Lawrence Berkeley National Laboratory"/>
            <person name="Ahrendt S."/>
            <person name="Sahu N."/>
            <person name="Indic B."/>
            <person name="Wong-Bajracharya J."/>
            <person name="Merenyi Z."/>
            <person name="Ke H.-M."/>
            <person name="Monk M."/>
            <person name="Kocsube S."/>
            <person name="Drula E."/>
            <person name="Lipzen A."/>
            <person name="Balint B."/>
            <person name="Henrissat B."/>
            <person name="Andreopoulos B."/>
            <person name="Martin F.M."/>
            <person name="Harder C.B."/>
            <person name="Rigling D."/>
            <person name="Ford K.L."/>
            <person name="Foster G.D."/>
            <person name="Pangilinan J."/>
            <person name="Papanicolaou A."/>
            <person name="Barry K."/>
            <person name="LaButti K."/>
            <person name="Viragh M."/>
            <person name="Koriabine M."/>
            <person name="Yan M."/>
            <person name="Riley R."/>
            <person name="Champramary S."/>
            <person name="Plett K.L."/>
            <person name="Tsai I.J."/>
            <person name="Slot J."/>
            <person name="Sipos G."/>
            <person name="Plett J."/>
            <person name="Nagy L.G."/>
            <person name="Grigoriev I.V."/>
        </authorList>
    </citation>
    <scope>NUCLEOTIDE SEQUENCE</scope>
    <source>
        <strain evidence="2">CCBAS 213</strain>
    </source>
</reference>
<keyword evidence="3" id="KW-1185">Reference proteome</keyword>
<evidence type="ECO:0000313" key="2">
    <source>
        <dbReference type="EMBL" id="KAK0452960.1"/>
    </source>
</evidence>
<name>A0AA39N0R8_ARMTA</name>
<gene>
    <name evidence="2" type="ORF">EV420DRAFT_1481952</name>
</gene>
<keyword evidence="1" id="KW-0732">Signal</keyword>
<dbReference type="GeneID" id="85353377"/>
<dbReference type="RefSeq" id="XP_060328296.1">
    <property type="nucleotide sequence ID" value="XM_060469829.1"/>
</dbReference>
<proteinExistence type="predicted"/>
<evidence type="ECO:0000313" key="3">
    <source>
        <dbReference type="Proteomes" id="UP001175211"/>
    </source>
</evidence>
<accession>A0AA39N0R8</accession>
<feature type="signal peptide" evidence="1">
    <location>
        <begin position="1"/>
        <end position="16"/>
    </location>
</feature>
<dbReference type="Gene3D" id="2.60.20.10">
    <property type="entry name" value="Crystallins"/>
    <property type="match status" value="1"/>
</dbReference>
<dbReference type="Proteomes" id="UP001175211">
    <property type="component" value="Unassembled WGS sequence"/>
</dbReference>